<reference evidence="2 3" key="1">
    <citation type="submission" date="2019-03" db="EMBL/GenBank/DDBJ databases">
        <title>Genomic Encyclopedia of Type Strains, Phase IV (KMG-IV): sequencing the most valuable type-strain genomes for metagenomic binning, comparative biology and taxonomic classification.</title>
        <authorList>
            <person name="Goeker M."/>
        </authorList>
    </citation>
    <scope>NUCLEOTIDE SEQUENCE [LARGE SCALE GENOMIC DNA]</scope>
    <source>
        <strain evidence="2 3">DSM 28403</strain>
    </source>
</reference>
<dbReference type="RefSeq" id="WP_133542210.1">
    <property type="nucleotide sequence ID" value="NZ_SNYQ01000001.1"/>
</dbReference>
<dbReference type="EMBL" id="SNYQ01000001">
    <property type="protein sequence ID" value="TDQ59358.1"/>
    <property type="molecule type" value="Genomic_DNA"/>
</dbReference>
<accession>A0A4R6VAX8</accession>
<name>A0A4R6VAX8_9PAST</name>
<dbReference type="PROSITE" id="PS51257">
    <property type="entry name" value="PROKAR_LIPOPROTEIN"/>
    <property type="match status" value="1"/>
</dbReference>
<organism evidence="2 3">
    <name type="scientific">Mesocricetibacter intestinalis</name>
    <dbReference type="NCBI Taxonomy" id="1521930"/>
    <lineage>
        <taxon>Bacteria</taxon>
        <taxon>Pseudomonadati</taxon>
        <taxon>Pseudomonadota</taxon>
        <taxon>Gammaproteobacteria</taxon>
        <taxon>Pasteurellales</taxon>
        <taxon>Pasteurellaceae</taxon>
        <taxon>Mesocricetibacter</taxon>
    </lineage>
</organism>
<keyword evidence="3" id="KW-1185">Reference proteome</keyword>
<dbReference type="Proteomes" id="UP000295657">
    <property type="component" value="Unassembled WGS sequence"/>
</dbReference>
<protein>
    <recommendedName>
        <fullName evidence="4">Lipoprotein</fullName>
    </recommendedName>
</protein>
<proteinExistence type="predicted"/>
<gene>
    <name evidence="2" type="ORF">EDC45_0005</name>
</gene>
<evidence type="ECO:0008006" key="4">
    <source>
        <dbReference type="Google" id="ProtNLM"/>
    </source>
</evidence>
<evidence type="ECO:0000313" key="3">
    <source>
        <dbReference type="Proteomes" id="UP000295657"/>
    </source>
</evidence>
<feature type="signal peptide" evidence="1">
    <location>
        <begin position="1"/>
        <end position="22"/>
    </location>
</feature>
<sequence>MRKQHKLLLTLAVTMLSACSLSSYLPFTGADKPVINLSEEKIDQKSYAVAYSATLQTNGGRVNEDYDVNSFASGAKDWYAGAILVPLEQIKAKLTQGIDTNVHAYYSGVVFASELQNNFSRLGGEGCWGKIDRPSMTQGIYDAMLDLKKGKPRAEDDEYLVQGSEQLLKVCK</sequence>
<feature type="chain" id="PRO_5020836432" description="Lipoprotein" evidence="1">
    <location>
        <begin position="23"/>
        <end position="172"/>
    </location>
</feature>
<evidence type="ECO:0000256" key="1">
    <source>
        <dbReference type="SAM" id="SignalP"/>
    </source>
</evidence>
<dbReference type="AlphaFoldDB" id="A0A4R6VAX8"/>
<keyword evidence="1" id="KW-0732">Signal</keyword>
<evidence type="ECO:0000313" key="2">
    <source>
        <dbReference type="EMBL" id="TDQ59358.1"/>
    </source>
</evidence>
<dbReference type="OrthoDB" id="5686057at2"/>
<comment type="caution">
    <text evidence="2">The sequence shown here is derived from an EMBL/GenBank/DDBJ whole genome shotgun (WGS) entry which is preliminary data.</text>
</comment>